<dbReference type="GO" id="GO:0043565">
    <property type="term" value="F:sequence-specific DNA binding"/>
    <property type="evidence" value="ECO:0007669"/>
    <property type="project" value="TreeGrafter"/>
</dbReference>
<dbReference type="InterPro" id="IPR046830">
    <property type="entry name" value="Calmod_bind_M"/>
</dbReference>
<dbReference type="PANTHER" id="PTHR31713">
    <property type="entry name" value="OS02G0177800 PROTEIN"/>
    <property type="match status" value="1"/>
</dbReference>
<evidence type="ECO:0000256" key="1">
    <source>
        <dbReference type="SAM" id="MobiDB-lite"/>
    </source>
</evidence>
<dbReference type="Proteomes" id="UP001064489">
    <property type="component" value="Chromosome 3"/>
</dbReference>
<dbReference type="GO" id="GO:0080142">
    <property type="term" value="P:regulation of salicylic acid biosynthetic process"/>
    <property type="evidence" value="ECO:0007669"/>
    <property type="project" value="TreeGrafter"/>
</dbReference>
<name>A0AAD5NXH6_ACENE</name>
<comment type="caution">
    <text evidence="4">The sequence shown here is derived from an EMBL/GenBank/DDBJ whole genome shotgun (WGS) entry which is preliminary data.</text>
</comment>
<reference evidence="4" key="2">
    <citation type="submission" date="2023-02" db="EMBL/GenBank/DDBJ databases">
        <authorList>
            <person name="Swenson N.G."/>
            <person name="Wegrzyn J.L."/>
            <person name="Mcevoy S.L."/>
        </authorList>
    </citation>
    <scope>NUCLEOTIDE SEQUENCE</scope>
    <source>
        <strain evidence="4">91603</strain>
        <tissue evidence="4">Leaf</tissue>
    </source>
</reference>
<protein>
    <submittedName>
        <fullName evidence="4">Uncharacterized protein</fullName>
    </submittedName>
</protein>
<proteinExistence type="predicted"/>
<dbReference type="Pfam" id="PF20451">
    <property type="entry name" value="Calmod_bind_M"/>
    <property type="match status" value="1"/>
</dbReference>
<feature type="domain" description="Calmodulin binding protein central" evidence="3">
    <location>
        <begin position="276"/>
        <end position="331"/>
    </location>
</feature>
<dbReference type="InterPro" id="IPR046831">
    <property type="entry name" value="Calmodulin_bind_N"/>
</dbReference>
<dbReference type="GO" id="GO:0003700">
    <property type="term" value="F:DNA-binding transcription factor activity"/>
    <property type="evidence" value="ECO:0007669"/>
    <property type="project" value="TreeGrafter"/>
</dbReference>
<dbReference type="EMBL" id="JAJSOW010000100">
    <property type="protein sequence ID" value="KAI9186229.1"/>
    <property type="molecule type" value="Genomic_DNA"/>
</dbReference>
<evidence type="ECO:0000259" key="2">
    <source>
        <dbReference type="Pfam" id="PF07887"/>
    </source>
</evidence>
<evidence type="ECO:0000313" key="5">
    <source>
        <dbReference type="Proteomes" id="UP001064489"/>
    </source>
</evidence>
<evidence type="ECO:0000313" key="4">
    <source>
        <dbReference type="EMBL" id="KAI9186229.1"/>
    </source>
</evidence>
<feature type="compositionally biased region" description="Polar residues" evidence="1">
    <location>
        <begin position="338"/>
        <end position="355"/>
    </location>
</feature>
<dbReference type="GO" id="GO:0005634">
    <property type="term" value="C:nucleus"/>
    <property type="evidence" value="ECO:0007669"/>
    <property type="project" value="TreeGrafter"/>
</dbReference>
<keyword evidence="5" id="KW-1185">Reference proteome</keyword>
<feature type="region of interest" description="Disordered" evidence="1">
    <location>
        <begin position="338"/>
        <end position="383"/>
    </location>
</feature>
<dbReference type="InterPro" id="IPR012416">
    <property type="entry name" value="CBP60"/>
</dbReference>
<feature type="compositionally biased region" description="Polar residues" evidence="1">
    <location>
        <begin position="364"/>
        <end position="383"/>
    </location>
</feature>
<dbReference type="GO" id="GO:0005516">
    <property type="term" value="F:calmodulin binding"/>
    <property type="evidence" value="ECO:0007669"/>
    <property type="project" value="InterPro"/>
</dbReference>
<organism evidence="4 5">
    <name type="scientific">Acer negundo</name>
    <name type="common">Box elder</name>
    <dbReference type="NCBI Taxonomy" id="4023"/>
    <lineage>
        <taxon>Eukaryota</taxon>
        <taxon>Viridiplantae</taxon>
        <taxon>Streptophyta</taxon>
        <taxon>Embryophyta</taxon>
        <taxon>Tracheophyta</taxon>
        <taxon>Spermatophyta</taxon>
        <taxon>Magnoliopsida</taxon>
        <taxon>eudicotyledons</taxon>
        <taxon>Gunneridae</taxon>
        <taxon>Pentapetalae</taxon>
        <taxon>rosids</taxon>
        <taxon>malvids</taxon>
        <taxon>Sapindales</taxon>
        <taxon>Sapindaceae</taxon>
        <taxon>Hippocastanoideae</taxon>
        <taxon>Acereae</taxon>
        <taxon>Acer</taxon>
    </lineage>
</organism>
<gene>
    <name evidence="4" type="ORF">LWI28_015077</name>
</gene>
<feature type="domain" description="Calmodulin binding protein-like N-terminal" evidence="2">
    <location>
        <begin position="121"/>
        <end position="267"/>
    </location>
</feature>
<reference evidence="4" key="1">
    <citation type="journal article" date="2022" name="Plant J.">
        <title>Strategies of tolerance reflected in two North American maple genomes.</title>
        <authorList>
            <person name="McEvoy S.L."/>
            <person name="Sezen U.U."/>
            <person name="Trouern-Trend A."/>
            <person name="McMahon S.M."/>
            <person name="Schaberg P.G."/>
            <person name="Yang J."/>
            <person name="Wegrzyn J.L."/>
            <person name="Swenson N.G."/>
        </authorList>
    </citation>
    <scope>NUCLEOTIDE SEQUENCE</scope>
    <source>
        <strain evidence="4">91603</strain>
    </source>
</reference>
<dbReference type="AlphaFoldDB" id="A0AAD5NXH6"/>
<evidence type="ECO:0000259" key="3">
    <source>
        <dbReference type="Pfam" id="PF20451"/>
    </source>
</evidence>
<feature type="region of interest" description="Disordered" evidence="1">
    <location>
        <begin position="468"/>
        <end position="501"/>
    </location>
</feature>
<dbReference type="Pfam" id="PF07887">
    <property type="entry name" value="Calmodulin_bind"/>
    <property type="match status" value="1"/>
</dbReference>
<dbReference type="PANTHER" id="PTHR31713:SF43">
    <property type="entry name" value="CALMODULIN-BINDING PROTEIN 60 G"/>
    <property type="match status" value="1"/>
</dbReference>
<accession>A0AAD5NXH6</accession>
<sequence>MSTSSEELGFVPAIEKAVQAEVERRMKPRKKRARTREVEQVMKPGKKRAKKQAMEHVMERVTERVTEQVMERVTERVTVMERELKREIKQKMKCKCKVVKVPQGAPTDLNVNARTSEVKEYRLLFVNKLHNIIYTKDKIRDDDGGSVKIKLIDANSREIEKVGRLSSIEIEIVVLRGDFGFEGQENWTKKQFKAKIVNQRGDKPLLKGKQNITLRDGVGSIDDLTFSVNSSWIEGKKFRLGARVIQSSSNMGPVKIREAITEAFTVRYQRGKMSHLEKIKEGGKFHKALTDNHIRSGSDLKLMYKTDCEKLRKILKGCSKWEWDVIVHHASCVLDDVNSNPSRSQEPEANNTATTGGPPFREFQSIQQGSTGMQNDSNRASSSQYLAENFQNSASQPPYMSQYLAENFQNSASQPPYMSQYLEENFQNSASQPPYMSQYLSENFQNSASQPLYMSINHSHANDQLILSNDSHQPLNNDYGDTGGYSSQLINDPGGYPSSIE</sequence>